<comment type="caution">
    <text evidence="2">The sequence shown here is derived from an EMBL/GenBank/DDBJ whole genome shotgun (WGS) entry which is preliminary data.</text>
</comment>
<keyword evidence="3" id="KW-1185">Reference proteome</keyword>
<evidence type="ECO:0000256" key="1">
    <source>
        <dbReference type="SAM" id="Phobius"/>
    </source>
</evidence>
<keyword evidence="1" id="KW-0812">Transmembrane</keyword>
<dbReference type="AlphaFoldDB" id="A0A8X8LBM1"/>
<protein>
    <submittedName>
        <fullName evidence="2">Uncharacterized protein</fullName>
    </submittedName>
</protein>
<evidence type="ECO:0000313" key="3">
    <source>
        <dbReference type="Proteomes" id="UP000198711"/>
    </source>
</evidence>
<dbReference type="Proteomes" id="UP000198711">
    <property type="component" value="Unassembled WGS sequence"/>
</dbReference>
<proteinExistence type="predicted"/>
<reference evidence="2 3" key="1">
    <citation type="submission" date="2016-10" db="EMBL/GenBank/DDBJ databases">
        <authorList>
            <person name="Varghese N."/>
            <person name="Submissions S."/>
        </authorList>
    </citation>
    <scope>NUCLEOTIDE SEQUENCE [LARGE SCALE GENOMIC DNA]</scope>
    <source>
        <strain evidence="2 3">DSM 25353</strain>
    </source>
</reference>
<dbReference type="PROSITE" id="PS51257">
    <property type="entry name" value="PROKAR_LIPOPROTEIN"/>
    <property type="match status" value="1"/>
</dbReference>
<accession>A0A8X8LBM1</accession>
<dbReference type="EMBL" id="FNNO01000008">
    <property type="protein sequence ID" value="SDX02407.1"/>
    <property type="molecule type" value="Genomic_DNA"/>
</dbReference>
<organism evidence="2 3">
    <name type="scientific">Hydrobacter penzbergensis</name>
    <dbReference type="NCBI Taxonomy" id="1235997"/>
    <lineage>
        <taxon>Bacteria</taxon>
        <taxon>Pseudomonadati</taxon>
        <taxon>Bacteroidota</taxon>
        <taxon>Chitinophagia</taxon>
        <taxon>Chitinophagales</taxon>
        <taxon>Chitinophagaceae</taxon>
        <taxon>Hydrobacter</taxon>
    </lineage>
</organism>
<dbReference type="RefSeq" id="WP_257574877.1">
    <property type="nucleotide sequence ID" value="NZ_FNNO01000008.1"/>
</dbReference>
<name>A0A8X8LBM1_9BACT</name>
<evidence type="ECO:0000313" key="2">
    <source>
        <dbReference type="EMBL" id="SDX02407.1"/>
    </source>
</evidence>
<keyword evidence="1" id="KW-1133">Transmembrane helix</keyword>
<sequence>MLSKVSWSDYAVCMLVILCLYYLLIGCVYRKDLLHWWKRKNGS</sequence>
<gene>
    <name evidence="2" type="ORF">SAMN05444410_10864</name>
</gene>
<keyword evidence="1" id="KW-0472">Membrane</keyword>
<feature type="transmembrane region" description="Helical" evidence="1">
    <location>
        <begin position="6"/>
        <end position="29"/>
    </location>
</feature>